<proteinExistence type="predicted"/>
<reference evidence="2" key="2">
    <citation type="submission" date="2015-01" db="EMBL/GenBank/DDBJ databases">
        <title>Evolutionary Origins and Diversification of the Mycorrhizal Mutualists.</title>
        <authorList>
            <consortium name="DOE Joint Genome Institute"/>
            <consortium name="Mycorrhizal Genomics Consortium"/>
            <person name="Kohler A."/>
            <person name="Kuo A."/>
            <person name="Nagy L.G."/>
            <person name="Floudas D."/>
            <person name="Copeland A."/>
            <person name="Barry K.W."/>
            <person name="Cichocki N."/>
            <person name="Veneault-Fourrey C."/>
            <person name="LaButti K."/>
            <person name="Lindquist E.A."/>
            <person name="Lipzen A."/>
            <person name="Lundell T."/>
            <person name="Morin E."/>
            <person name="Murat C."/>
            <person name="Riley R."/>
            <person name="Ohm R."/>
            <person name="Sun H."/>
            <person name="Tunlid A."/>
            <person name="Henrissat B."/>
            <person name="Grigoriev I.V."/>
            <person name="Hibbett D.S."/>
            <person name="Martin F."/>
        </authorList>
    </citation>
    <scope>NUCLEOTIDE SEQUENCE [LARGE SCALE GENOMIC DNA]</scope>
    <source>
        <strain evidence="2">MAFF 305830</strain>
    </source>
</reference>
<dbReference type="Proteomes" id="UP000054097">
    <property type="component" value="Unassembled WGS sequence"/>
</dbReference>
<evidence type="ECO:0000313" key="2">
    <source>
        <dbReference type="Proteomes" id="UP000054097"/>
    </source>
</evidence>
<reference evidence="1 2" key="1">
    <citation type="submission" date="2014-04" db="EMBL/GenBank/DDBJ databases">
        <authorList>
            <consortium name="DOE Joint Genome Institute"/>
            <person name="Kuo A."/>
            <person name="Zuccaro A."/>
            <person name="Kohler A."/>
            <person name="Nagy L.G."/>
            <person name="Floudas D."/>
            <person name="Copeland A."/>
            <person name="Barry K.W."/>
            <person name="Cichocki N."/>
            <person name="Veneault-Fourrey C."/>
            <person name="LaButti K."/>
            <person name="Lindquist E.A."/>
            <person name="Lipzen A."/>
            <person name="Lundell T."/>
            <person name="Morin E."/>
            <person name="Murat C."/>
            <person name="Sun H."/>
            <person name="Tunlid A."/>
            <person name="Henrissat B."/>
            <person name="Grigoriev I.V."/>
            <person name="Hibbett D.S."/>
            <person name="Martin F."/>
            <person name="Nordberg H.P."/>
            <person name="Cantor M.N."/>
            <person name="Hua S.X."/>
        </authorList>
    </citation>
    <scope>NUCLEOTIDE SEQUENCE [LARGE SCALE GENOMIC DNA]</scope>
    <source>
        <strain evidence="1 2">MAFF 305830</strain>
    </source>
</reference>
<organism evidence="1 2">
    <name type="scientific">Serendipita vermifera MAFF 305830</name>
    <dbReference type="NCBI Taxonomy" id="933852"/>
    <lineage>
        <taxon>Eukaryota</taxon>
        <taxon>Fungi</taxon>
        <taxon>Dikarya</taxon>
        <taxon>Basidiomycota</taxon>
        <taxon>Agaricomycotina</taxon>
        <taxon>Agaricomycetes</taxon>
        <taxon>Sebacinales</taxon>
        <taxon>Serendipitaceae</taxon>
        <taxon>Serendipita</taxon>
    </lineage>
</organism>
<dbReference type="AlphaFoldDB" id="A0A0C3A6X6"/>
<evidence type="ECO:0000313" key="1">
    <source>
        <dbReference type="EMBL" id="KIM20390.1"/>
    </source>
</evidence>
<dbReference type="HOGENOM" id="CLU_1723450_0_0_1"/>
<keyword evidence="2" id="KW-1185">Reference proteome</keyword>
<gene>
    <name evidence="1" type="ORF">M408DRAFT_138529</name>
</gene>
<sequence>MTCWLRTIFSLNDLKALRETCNPQWLESGVRDLVSPTLTLFANEITHLANRHMKNADKVSQAVEAANQLTNREGFLPAVKISEPLEAAYKEHHSAHTELVDKESLDELTRWYASDEPVFPFKERWYRSAVVNQQRAVERLNSWYSTEMQVIE</sequence>
<protein>
    <submittedName>
        <fullName evidence="1">Uncharacterized protein</fullName>
    </submittedName>
</protein>
<accession>A0A0C3A6X6</accession>
<dbReference type="EMBL" id="KN824438">
    <property type="protein sequence ID" value="KIM20390.1"/>
    <property type="molecule type" value="Genomic_DNA"/>
</dbReference>
<name>A0A0C3A6X6_SERVB</name>